<keyword evidence="2" id="KW-1185">Reference proteome</keyword>
<organism evidence="1 2">
    <name type="scientific">Aspergillus novoparasiticus</name>
    <dbReference type="NCBI Taxonomy" id="986946"/>
    <lineage>
        <taxon>Eukaryota</taxon>
        <taxon>Fungi</taxon>
        <taxon>Dikarya</taxon>
        <taxon>Ascomycota</taxon>
        <taxon>Pezizomycotina</taxon>
        <taxon>Eurotiomycetes</taxon>
        <taxon>Eurotiomycetidae</taxon>
        <taxon>Eurotiales</taxon>
        <taxon>Aspergillaceae</taxon>
        <taxon>Aspergillus</taxon>
        <taxon>Aspergillus subgen. Circumdati</taxon>
    </lineage>
</organism>
<reference evidence="1 2" key="1">
    <citation type="submission" date="2019-04" db="EMBL/GenBank/DDBJ databases">
        <title>Fungal friends and foes A comparative genomics study of 23 Aspergillus species from section Flavi.</title>
        <authorList>
            <consortium name="DOE Joint Genome Institute"/>
            <person name="Kjaerbolling I."/>
            <person name="Vesth T.C."/>
            <person name="Frisvad J.C."/>
            <person name="Nybo J.L."/>
            <person name="Theobald S."/>
            <person name="Kildgaard S."/>
            <person name="Petersen T.I."/>
            <person name="Kuo A."/>
            <person name="Sato A."/>
            <person name="Lyhne E.K."/>
            <person name="Kogle M.E."/>
            <person name="Wiebenga A."/>
            <person name="Kun R.S."/>
            <person name="Lubbers R.J."/>
            <person name="Makela M.R."/>
            <person name="Barry K."/>
            <person name="Chovatia M."/>
            <person name="Clum A."/>
            <person name="Daum C."/>
            <person name="Haridas S."/>
            <person name="He G."/>
            <person name="LaButti K."/>
            <person name="Lipzen A."/>
            <person name="Mondo S."/>
            <person name="Pangilinan J."/>
            <person name="Riley R."/>
            <person name="Salamov A."/>
            <person name="Simmons B.A."/>
            <person name="Magnuson J.K."/>
            <person name="Henrissat B."/>
            <person name="Mortensen U.H."/>
            <person name="Larsen T.O."/>
            <person name="De vries R.P."/>
            <person name="Grigoriev I.V."/>
            <person name="Machida M."/>
            <person name="Baker S.E."/>
            <person name="Andersen M.R."/>
        </authorList>
    </citation>
    <scope>NUCLEOTIDE SEQUENCE [LARGE SCALE GENOMIC DNA]</scope>
    <source>
        <strain evidence="1 2">CBS 126849</strain>
    </source>
</reference>
<sequence>MLSRGGESPVAESLARYEKIPCSLFWGLQWQPQATRTRAGHIHFLEVLLSTSPLLPCTAVLGYLGALVARQFSAAGPRWTCLQCLVPVPGESLFPLPTAAVLVRKIPLNFGCIQILFLGKCHK</sequence>
<dbReference type="Proteomes" id="UP000326799">
    <property type="component" value="Unassembled WGS sequence"/>
</dbReference>
<name>A0A5N6EPY5_9EURO</name>
<proteinExistence type="predicted"/>
<dbReference type="EMBL" id="ML733439">
    <property type="protein sequence ID" value="KAB8219377.1"/>
    <property type="molecule type" value="Genomic_DNA"/>
</dbReference>
<evidence type="ECO:0000313" key="2">
    <source>
        <dbReference type="Proteomes" id="UP000326799"/>
    </source>
</evidence>
<accession>A0A5N6EPY5</accession>
<evidence type="ECO:0000313" key="1">
    <source>
        <dbReference type="EMBL" id="KAB8219377.1"/>
    </source>
</evidence>
<gene>
    <name evidence="1" type="ORF">BDV33DRAFT_109168</name>
</gene>
<protein>
    <submittedName>
        <fullName evidence="1">Uncharacterized protein</fullName>
    </submittedName>
</protein>
<dbReference type="AlphaFoldDB" id="A0A5N6EPY5"/>